<accession>A0A2R3QDG3</accession>
<name>A0A2R3QDG3_9BURK</name>
<dbReference type="KEGG" id="mela:C6568_11565"/>
<dbReference type="OrthoDB" id="5292474at2"/>
<evidence type="ECO:0000313" key="2">
    <source>
        <dbReference type="Proteomes" id="UP000237925"/>
    </source>
</evidence>
<proteinExistence type="predicted"/>
<dbReference type="AlphaFoldDB" id="A0A2R3QDG3"/>
<dbReference type="EMBL" id="CP027667">
    <property type="protein sequence ID" value="AVO49816.1"/>
    <property type="molecule type" value="Genomic_DNA"/>
</dbReference>
<organism evidence="1 2">
    <name type="scientific">Melaminivora suipulveris</name>
    <dbReference type="NCBI Taxonomy" id="2109913"/>
    <lineage>
        <taxon>Bacteria</taxon>
        <taxon>Pseudomonadati</taxon>
        <taxon>Pseudomonadota</taxon>
        <taxon>Betaproteobacteria</taxon>
        <taxon>Burkholderiales</taxon>
        <taxon>Comamonadaceae</taxon>
        <taxon>Melaminivora</taxon>
    </lineage>
</organism>
<dbReference type="Proteomes" id="UP000237925">
    <property type="component" value="Chromosome"/>
</dbReference>
<reference evidence="1 2" key="1">
    <citation type="submission" date="2018-03" db="EMBL/GenBank/DDBJ databases">
        <title>Genome sequencing of Melaminivora sp.</title>
        <authorList>
            <person name="Kim S.-J."/>
            <person name="Heo J."/>
            <person name="Ahn J.-H."/>
            <person name="Kwon S.-W."/>
        </authorList>
    </citation>
    <scope>NUCLEOTIDE SEQUENCE [LARGE SCALE GENOMIC DNA]</scope>
    <source>
        <strain evidence="1 2">SC2-9</strain>
    </source>
</reference>
<sequence length="281" mass="30683">MRVRAACSGHTPGSSTLPALGDLSCVETQRPPVFSLDWQRPWFTPLADLGQRAAQRVAQGASVAQALNEVLERGRAPDPGVRFISQHALPPGVPYEQFIFEQQRVPTRDNLHDFFNGLVWLHWPQAKRRLNAWQAGAIARDGTGATRGPLRDAITVLDEHGAVLCAPPALAGALAARQWQRAFVELRPLWQQAQLLLFGHALLEKLVFPRKSITAHVLQSPVAVENVANADVWLAAHLSAEVLAAKPFNPVPVLGVPGWDDGNGAPGFYDDPLVFRPPRMA</sequence>
<protein>
    <submittedName>
        <fullName evidence="1">DUF3025 domain-containing protein</fullName>
    </submittedName>
</protein>
<dbReference type="Pfam" id="PF11227">
    <property type="entry name" value="DUF3025"/>
    <property type="match status" value="1"/>
</dbReference>
<keyword evidence="2" id="KW-1185">Reference proteome</keyword>
<dbReference type="InterPro" id="IPR021390">
    <property type="entry name" value="DUF3025"/>
</dbReference>
<evidence type="ECO:0000313" key="1">
    <source>
        <dbReference type="EMBL" id="AVO49816.1"/>
    </source>
</evidence>
<gene>
    <name evidence="1" type="ORF">C6568_11565</name>
</gene>